<comment type="caution">
    <text evidence="5">The sequence shown here is derived from an EMBL/GenBank/DDBJ whole genome shotgun (WGS) entry which is preliminary data.</text>
</comment>
<accession>A0ABS2KW17</accession>
<keyword evidence="2" id="KW-1133">Transmembrane helix</keyword>
<protein>
    <submittedName>
        <fullName evidence="5">Virulence factor Mce-like protein</fullName>
    </submittedName>
</protein>
<keyword evidence="2" id="KW-0812">Transmembrane</keyword>
<evidence type="ECO:0000313" key="6">
    <source>
        <dbReference type="Proteomes" id="UP000703038"/>
    </source>
</evidence>
<proteinExistence type="predicted"/>
<keyword evidence="6" id="KW-1185">Reference proteome</keyword>
<reference evidence="5 6" key="1">
    <citation type="submission" date="2021-01" db="EMBL/GenBank/DDBJ databases">
        <title>Genomics of switchgrass bacterial isolates.</title>
        <authorList>
            <person name="Shade A."/>
        </authorList>
    </citation>
    <scope>NUCLEOTIDE SEQUENCE [LARGE SCALE GENOMIC DNA]</scope>
    <source>
        <strain evidence="5 6">PvP111</strain>
    </source>
</reference>
<dbReference type="EMBL" id="JAFBBK010000001">
    <property type="protein sequence ID" value="MBM7416118.1"/>
    <property type="molecule type" value="Genomic_DNA"/>
</dbReference>
<feature type="transmembrane region" description="Helical" evidence="2">
    <location>
        <begin position="21"/>
        <end position="42"/>
    </location>
</feature>
<dbReference type="InterPro" id="IPR003399">
    <property type="entry name" value="Mce/MlaD"/>
</dbReference>
<dbReference type="Pfam" id="PF02470">
    <property type="entry name" value="MlaD"/>
    <property type="match status" value="1"/>
</dbReference>
<gene>
    <name evidence="5" type="ORF">JOE42_002851</name>
</gene>
<dbReference type="InterPro" id="IPR024516">
    <property type="entry name" value="Mce_C"/>
</dbReference>
<dbReference type="InterPro" id="IPR005693">
    <property type="entry name" value="Mce"/>
</dbReference>
<evidence type="ECO:0000256" key="1">
    <source>
        <dbReference type="SAM" id="MobiDB-lite"/>
    </source>
</evidence>
<sequence length="429" mass="45716">MTASTDQEAPSSGGFFSKRNLGIIAAVVAVVVLVVFALWWAFTRLGTTTITSYFDKTVGVYEGTEVRVLGVKVGTVTKVEGLGDQVQVDMRVDRGVDIPADARAVQLAPSVVADRYVQLAPAYTGGEKMESGAVIPRERTATPVEVDELYKSIDELSAALGPNGANQNGAVSDLVTTGAQNLAGNGEALNDSLTQLSGAVETLDSYRGDLFGTIQNLQTFVSALSANDQQVRAFNNQLSSLTSFLAGERENLGLALNQLSVTLGDVATFVRDNRDQLSNDLDDLAPTTQLLADNRQNLADTLTLLPLAVANVANSYNAESGSLDARLIFQEFQDPKTFFCSLIDLQKLRPGDPQFEALGRQMQPIVDNCNTIVDQVVSGVKTPTLVLPFGLLSADNIQRNVEPGTVPGVESPRVDDLQLPGLNIPAEGE</sequence>
<evidence type="ECO:0000259" key="4">
    <source>
        <dbReference type="Pfam" id="PF11887"/>
    </source>
</evidence>
<dbReference type="PANTHER" id="PTHR33371">
    <property type="entry name" value="INTERMEMBRANE PHOSPHOLIPID TRANSPORT SYSTEM BINDING PROTEIN MLAD-RELATED"/>
    <property type="match status" value="1"/>
</dbReference>
<feature type="domain" description="Mammalian cell entry C-terminal" evidence="4">
    <location>
        <begin position="127"/>
        <end position="305"/>
    </location>
</feature>
<dbReference type="PANTHER" id="PTHR33371:SF4">
    <property type="entry name" value="INTERMEMBRANE PHOSPHOLIPID TRANSPORT SYSTEM BINDING PROTEIN MLAD"/>
    <property type="match status" value="1"/>
</dbReference>
<evidence type="ECO:0000313" key="5">
    <source>
        <dbReference type="EMBL" id="MBM7416118.1"/>
    </source>
</evidence>
<organism evidence="5 6">
    <name type="scientific">Rhodococcoides corynebacterioides</name>
    <dbReference type="NCBI Taxonomy" id="53972"/>
    <lineage>
        <taxon>Bacteria</taxon>
        <taxon>Bacillati</taxon>
        <taxon>Actinomycetota</taxon>
        <taxon>Actinomycetes</taxon>
        <taxon>Mycobacteriales</taxon>
        <taxon>Nocardiaceae</taxon>
        <taxon>Rhodococcoides</taxon>
    </lineage>
</organism>
<feature type="region of interest" description="Disordered" evidence="1">
    <location>
        <begin position="405"/>
        <end position="429"/>
    </location>
</feature>
<feature type="domain" description="Mce/MlaD" evidence="3">
    <location>
        <begin position="47"/>
        <end position="121"/>
    </location>
</feature>
<evidence type="ECO:0000259" key="3">
    <source>
        <dbReference type="Pfam" id="PF02470"/>
    </source>
</evidence>
<dbReference type="Pfam" id="PF11887">
    <property type="entry name" value="Mce4_CUP1"/>
    <property type="match status" value="1"/>
</dbReference>
<evidence type="ECO:0000256" key="2">
    <source>
        <dbReference type="SAM" id="Phobius"/>
    </source>
</evidence>
<name>A0ABS2KW17_9NOCA</name>
<dbReference type="InterPro" id="IPR052336">
    <property type="entry name" value="MlaD_Phospholipid_Transporter"/>
</dbReference>
<dbReference type="Proteomes" id="UP000703038">
    <property type="component" value="Unassembled WGS sequence"/>
</dbReference>
<keyword evidence="2" id="KW-0472">Membrane</keyword>
<dbReference type="NCBIfam" id="TIGR00996">
    <property type="entry name" value="Mtu_fam_mce"/>
    <property type="match status" value="1"/>
</dbReference>